<reference evidence="1" key="1">
    <citation type="submission" date="2020-02" db="EMBL/GenBank/DDBJ databases">
        <authorList>
            <person name="Meier V. D."/>
        </authorList>
    </citation>
    <scope>NUCLEOTIDE SEQUENCE</scope>
    <source>
        <strain evidence="1">AVDCRST_MAG38</strain>
    </source>
</reference>
<dbReference type="AlphaFoldDB" id="A0A6J4SDK0"/>
<sequence length="192" mass="20858">MAARRFLILHGIQNRRPPGHWHFWLAERLRSAGEQVIYPQLPAPDAPDIAAWLEVLRAELGMLGDDERVVVCHSLACALWMAHCEEPAAAPPVDRTLLVAPPGPDVLAGLAPAFARPLPDPEEVRRTSGRLLIVASDADPYNHAGARRTHADPLGAELHSIPGAGHVAIEDGFGPWPAVERWCLTGEIGDRD</sequence>
<proteinExistence type="predicted"/>
<dbReference type="SUPFAM" id="SSF53474">
    <property type="entry name" value="alpha/beta-Hydrolases"/>
    <property type="match status" value="1"/>
</dbReference>
<dbReference type="PANTHER" id="PTHR15394">
    <property type="entry name" value="SERINE HYDROLASE RBBP9"/>
    <property type="match status" value="1"/>
</dbReference>
<dbReference type="GO" id="GO:0016787">
    <property type="term" value="F:hydrolase activity"/>
    <property type="evidence" value="ECO:0007669"/>
    <property type="project" value="InterPro"/>
</dbReference>
<dbReference type="Pfam" id="PF06821">
    <property type="entry name" value="Ser_hydrolase"/>
    <property type="match status" value="1"/>
</dbReference>
<dbReference type="Gene3D" id="3.40.50.1820">
    <property type="entry name" value="alpha/beta hydrolase"/>
    <property type="match status" value="1"/>
</dbReference>
<dbReference type="InterPro" id="IPR010662">
    <property type="entry name" value="RBBP9/YdeN"/>
</dbReference>
<dbReference type="PANTHER" id="PTHR15394:SF3">
    <property type="entry name" value="SERINE HYDROLASE RBBP9"/>
    <property type="match status" value="1"/>
</dbReference>
<dbReference type="InterPro" id="IPR029058">
    <property type="entry name" value="AB_hydrolase_fold"/>
</dbReference>
<organism evidence="1">
    <name type="scientific">uncultured Solirubrobacteraceae bacterium</name>
    <dbReference type="NCBI Taxonomy" id="1162706"/>
    <lineage>
        <taxon>Bacteria</taxon>
        <taxon>Bacillati</taxon>
        <taxon>Actinomycetota</taxon>
        <taxon>Thermoleophilia</taxon>
        <taxon>Solirubrobacterales</taxon>
        <taxon>Solirubrobacteraceae</taxon>
        <taxon>environmental samples</taxon>
    </lineage>
</organism>
<evidence type="ECO:0000313" key="1">
    <source>
        <dbReference type="EMBL" id="CAA9488946.1"/>
    </source>
</evidence>
<evidence type="ECO:0008006" key="2">
    <source>
        <dbReference type="Google" id="ProtNLM"/>
    </source>
</evidence>
<name>A0A6J4SDK0_9ACTN</name>
<accession>A0A6J4SDK0</accession>
<dbReference type="EMBL" id="CADCVJ010000212">
    <property type="protein sequence ID" value="CAA9488946.1"/>
    <property type="molecule type" value="Genomic_DNA"/>
</dbReference>
<protein>
    <recommendedName>
        <fullName evidence="2">Hydrolase</fullName>
    </recommendedName>
</protein>
<gene>
    <name evidence="1" type="ORF">AVDCRST_MAG38-2510</name>
</gene>